<keyword evidence="1" id="KW-0547">Nucleotide-binding</keyword>
<name>A0ACB5R6N7_9BURK</name>
<protein>
    <submittedName>
        <fullName evidence="1">ATP-binding protein</fullName>
    </submittedName>
</protein>
<sequence length="527" mass="59924">MRSSDRRTASDVLCEAFGPNPLLDALGSKLAPHELAERLCYRPLDKLAWSEVPLEHREDFLPLIESHFVPTPTALDVARRIQQLLRSGYIERHPGVASCRKRMHEIAALPGALMCDLPWFATNAKGMAIRGITGVGKSATWTRTLSLFPQVVDHGPNENARWLRAKQLVYVVAQMSADTSRAGFLANILKSVDRALNTNYHDNYIVRNRPSIEKLMVIVAAVLSDHYCGVLIIEEIQERNFAASPERKNILLFFLRLLNFGIPVVLVGNPLGFSDFDEFAQDIRRLYKAGAIDLWPASNIDDIEWNEFFIPGKIQFNVVNAGFELTPELKSVFFQCSAGVHGYFEDLWRITQAHMIRRKERKVTAQRVLMAYQSDDMKEQRPVIRALYRRDLQAMSNFKDIPTEHFAAHWSLTPTNNIEKVHAGTPAVDRLPSSAPASAHLTVPRFVKAEQKFQRQKKNQKIEEERVRRLSELLDPQDLRSSQARELLQQEAEALHRALHSPTSSSRPDKHRTAKSVRKTRAKSDSD</sequence>
<proteinExistence type="predicted"/>
<comment type="caution">
    <text evidence="1">The sequence shown here is derived from an EMBL/GenBank/DDBJ whole genome shotgun (WGS) entry which is preliminary data.</text>
</comment>
<dbReference type="EMBL" id="BPUR01000046">
    <property type="protein sequence ID" value="GJH22657.1"/>
    <property type="molecule type" value="Genomic_DNA"/>
</dbReference>
<keyword evidence="1" id="KW-0067">ATP-binding</keyword>
<keyword evidence="2" id="KW-1185">Reference proteome</keyword>
<evidence type="ECO:0000313" key="2">
    <source>
        <dbReference type="Proteomes" id="UP001055013"/>
    </source>
</evidence>
<dbReference type="Proteomes" id="UP001055013">
    <property type="component" value="Unassembled WGS sequence"/>
</dbReference>
<evidence type="ECO:0000313" key="1">
    <source>
        <dbReference type="EMBL" id="GJH22657.1"/>
    </source>
</evidence>
<gene>
    <name evidence="1" type="ORF">CBA19CS22_38965</name>
</gene>
<reference evidence="1" key="1">
    <citation type="submission" date="2021-09" db="EMBL/GenBank/DDBJ databases">
        <title>Isolation and characterization of 3-chlorobenzoate degrading bacteria from soils in Shizuoka.</title>
        <authorList>
            <person name="Ifat A."/>
            <person name="Ogawa N."/>
            <person name="Kimbara K."/>
            <person name="Moriuchi R."/>
            <person name="Dohra H."/>
            <person name="Shintani M."/>
        </authorList>
    </citation>
    <scope>NUCLEOTIDE SEQUENCE</scope>
    <source>
        <strain evidence="1">19CS2-2</strain>
    </source>
</reference>
<organism evidence="1 2">
    <name type="scientific">Caballeronia novacaledonica</name>
    <dbReference type="NCBI Taxonomy" id="1544861"/>
    <lineage>
        <taxon>Bacteria</taxon>
        <taxon>Pseudomonadati</taxon>
        <taxon>Pseudomonadota</taxon>
        <taxon>Betaproteobacteria</taxon>
        <taxon>Burkholderiales</taxon>
        <taxon>Burkholderiaceae</taxon>
        <taxon>Caballeronia</taxon>
    </lineage>
</organism>
<accession>A0ACB5R6N7</accession>